<dbReference type="AlphaFoldDB" id="A0A1H7Z900"/>
<dbReference type="SUPFAM" id="SSF46785">
    <property type="entry name" value="Winged helix' DNA-binding domain"/>
    <property type="match status" value="1"/>
</dbReference>
<organism evidence="5 6">
    <name type="scientific">Hydrogenoanaerobacterium saccharovorans</name>
    <dbReference type="NCBI Taxonomy" id="474960"/>
    <lineage>
        <taxon>Bacteria</taxon>
        <taxon>Bacillati</taxon>
        <taxon>Bacillota</taxon>
        <taxon>Clostridia</taxon>
        <taxon>Eubacteriales</taxon>
        <taxon>Oscillospiraceae</taxon>
        <taxon>Hydrogenoanaerobacterium</taxon>
    </lineage>
</organism>
<dbReference type="Pfam" id="PF01047">
    <property type="entry name" value="MarR"/>
    <property type="match status" value="1"/>
</dbReference>
<dbReference type="PROSITE" id="PS50995">
    <property type="entry name" value="HTH_MARR_2"/>
    <property type="match status" value="1"/>
</dbReference>
<dbReference type="OrthoDB" id="1858911at2"/>
<dbReference type="Gene3D" id="1.10.10.10">
    <property type="entry name" value="Winged helix-like DNA-binding domain superfamily/Winged helix DNA-binding domain"/>
    <property type="match status" value="1"/>
</dbReference>
<dbReference type="GO" id="GO:0003700">
    <property type="term" value="F:DNA-binding transcription factor activity"/>
    <property type="evidence" value="ECO:0007669"/>
    <property type="project" value="InterPro"/>
</dbReference>
<keyword evidence="3" id="KW-0804">Transcription</keyword>
<gene>
    <name evidence="5" type="ORF">SAMN05216180_0509</name>
</gene>
<evidence type="ECO:0000256" key="1">
    <source>
        <dbReference type="ARBA" id="ARBA00023015"/>
    </source>
</evidence>
<accession>A0A1H7Z900</accession>
<proteinExistence type="predicted"/>
<keyword evidence="1" id="KW-0805">Transcription regulation</keyword>
<dbReference type="PROSITE" id="PS01117">
    <property type="entry name" value="HTH_MARR_1"/>
    <property type="match status" value="1"/>
</dbReference>
<feature type="domain" description="HTH marR-type" evidence="4">
    <location>
        <begin position="1"/>
        <end position="137"/>
    </location>
</feature>
<evidence type="ECO:0000313" key="5">
    <source>
        <dbReference type="EMBL" id="SEM54725.1"/>
    </source>
</evidence>
<dbReference type="InterPro" id="IPR036390">
    <property type="entry name" value="WH_DNA-bd_sf"/>
</dbReference>
<reference evidence="5 6" key="1">
    <citation type="submission" date="2016-10" db="EMBL/GenBank/DDBJ databases">
        <authorList>
            <person name="de Groot N.N."/>
        </authorList>
    </citation>
    <scope>NUCLEOTIDE SEQUENCE [LARGE SCALE GENOMIC DNA]</scope>
    <source>
        <strain evidence="5 6">CGMCC 1.5070</strain>
    </source>
</reference>
<dbReference type="GO" id="GO:0003677">
    <property type="term" value="F:DNA binding"/>
    <property type="evidence" value="ECO:0007669"/>
    <property type="project" value="UniProtKB-KW"/>
</dbReference>
<dbReference type="STRING" id="474960.SAMN05216180_0509"/>
<evidence type="ECO:0000313" key="6">
    <source>
        <dbReference type="Proteomes" id="UP000199158"/>
    </source>
</evidence>
<dbReference type="InterPro" id="IPR023187">
    <property type="entry name" value="Tscrpt_reg_MarR-type_CS"/>
</dbReference>
<dbReference type="InterPro" id="IPR036388">
    <property type="entry name" value="WH-like_DNA-bd_sf"/>
</dbReference>
<dbReference type="PANTHER" id="PTHR42756">
    <property type="entry name" value="TRANSCRIPTIONAL REGULATOR, MARR"/>
    <property type="match status" value="1"/>
</dbReference>
<name>A0A1H7Z900_9FIRM</name>
<evidence type="ECO:0000256" key="2">
    <source>
        <dbReference type="ARBA" id="ARBA00023125"/>
    </source>
</evidence>
<dbReference type="RefSeq" id="WP_092751315.1">
    <property type="nucleotide sequence ID" value="NZ_FOCG01000001.1"/>
</dbReference>
<dbReference type="InterPro" id="IPR000835">
    <property type="entry name" value="HTH_MarR-typ"/>
</dbReference>
<evidence type="ECO:0000259" key="4">
    <source>
        <dbReference type="PROSITE" id="PS50995"/>
    </source>
</evidence>
<dbReference type="PANTHER" id="PTHR42756:SF1">
    <property type="entry name" value="TRANSCRIPTIONAL REPRESSOR OF EMRAB OPERON"/>
    <property type="match status" value="1"/>
</dbReference>
<keyword evidence="6" id="KW-1185">Reference proteome</keyword>
<dbReference type="SMART" id="SM00347">
    <property type="entry name" value="HTH_MARR"/>
    <property type="match status" value="1"/>
</dbReference>
<dbReference type="Proteomes" id="UP000199158">
    <property type="component" value="Unassembled WGS sequence"/>
</dbReference>
<keyword evidence="2 5" id="KW-0238">DNA-binding</keyword>
<protein>
    <submittedName>
        <fullName evidence="5">DNA-binding transcriptional regulator, MarR family</fullName>
    </submittedName>
</protein>
<sequence>MFDLNDCIAYITCKGAKALAQRLEKRLELYNVTRVQWTAMYYVSLDKFITQKKLSEKMSLKEPTIVRLIDRMEKDGLLERINSQHDKRVHNLVLTAKGNSLNKELTAVAEKFKNDAIANISEADLSTFKDVLEQMLADTEIKDS</sequence>
<evidence type="ECO:0000256" key="3">
    <source>
        <dbReference type="ARBA" id="ARBA00023163"/>
    </source>
</evidence>
<dbReference type="PRINTS" id="PR00598">
    <property type="entry name" value="HTHMARR"/>
</dbReference>
<dbReference type="EMBL" id="FOCG01000001">
    <property type="protein sequence ID" value="SEM54725.1"/>
    <property type="molecule type" value="Genomic_DNA"/>
</dbReference>